<sequence>MSDQHSSARSISTTQTQVHEKLDALVKRYQHATNQRPVSAHTREAFQRACDWLGDWSGEIIIDSCCGVGESTARLAMANPKAKVIGLDKSQARLSKHSHYQQQASNYCVIRADVNDFWRLIAQHHWPVSAHYLLYPNPYPKPAQVQKRWHACAAFVDLMALTPNVRVRSNWLIYLLEFAQAAQHYGVASNLHQVSDGQAFTPFERKYQDSGQTCWELVCRADEVDA</sequence>
<dbReference type="InterPro" id="IPR003358">
    <property type="entry name" value="tRNA_(Gua-N-7)_MeTrfase_Trmb"/>
</dbReference>
<dbReference type="Pfam" id="PF02390">
    <property type="entry name" value="Methyltransf_4"/>
    <property type="match status" value="1"/>
</dbReference>
<evidence type="ECO:0000256" key="1">
    <source>
        <dbReference type="ARBA" id="ARBA00000142"/>
    </source>
</evidence>
<dbReference type="PROSITE" id="PS51625">
    <property type="entry name" value="SAM_MT_TRMB"/>
    <property type="match status" value="1"/>
</dbReference>
<dbReference type="EMBL" id="CP031769">
    <property type="protein sequence ID" value="AXR07965.1"/>
    <property type="molecule type" value="Genomic_DNA"/>
</dbReference>
<dbReference type="OrthoDB" id="9809889at2"/>
<name>A0A346NR08_9ALTE</name>
<dbReference type="InterPro" id="IPR029063">
    <property type="entry name" value="SAM-dependent_MTases_sf"/>
</dbReference>
<evidence type="ECO:0000313" key="8">
    <source>
        <dbReference type="EMBL" id="AXR07965.1"/>
    </source>
</evidence>
<proteinExistence type="predicted"/>
<keyword evidence="7" id="KW-0819">tRNA processing</keyword>
<keyword evidence="6" id="KW-0949">S-adenosyl-L-methionine</keyword>
<dbReference type="EC" id="2.1.1.33" evidence="3"/>
<protein>
    <recommendedName>
        <fullName evidence="3">tRNA (guanine(46)-N(7))-methyltransferase</fullName>
        <ecNumber evidence="3">2.1.1.33</ecNumber>
    </recommendedName>
</protein>
<organism evidence="8 9">
    <name type="scientific">Salinimonas sediminis</name>
    <dbReference type="NCBI Taxonomy" id="2303538"/>
    <lineage>
        <taxon>Bacteria</taxon>
        <taxon>Pseudomonadati</taxon>
        <taxon>Pseudomonadota</taxon>
        <taxon>Gammaproteobacteria</taxon>
        <taxon>Alteromonadales</taxon>
        <taxon>Alteromonadaceae</taxon>
        <taxon>Alteromonas/Salinimonas group</taxon>
        <taxon>Salinimonas</taxon>
    </lineage>
</organism>
<evidence type="ECO:0000256" key="5">
    <source>
        <dbReference type="ARBA" id="ARBA00022679"/>
    </source>
</evidence>
<dbReference type="AlphaFoldDB" id="A0A346NR08"/>
<evidence type="ECO:0000256" key="7">
    <source>
        <dbReference type="ARBA" id="ARBA00022694"/>
    </source>
</evidence>
<evidence type="ECO:0000256" key="4">
    <source>
        <dbReference type="ARBA" id="ARBA00022603"/>
    </source>
</evidence>
<dbReference type="RefSeq" id="WP_117318194.1">
    <property type="nucleotide sequence ID" value="NZ_CP031769.1"/>
</dbReference>
<evidence type="ECO:0000256" key="3">
    <source>
        <dbReference type="ARBA" id="ARBA00011977"/>
    </source>
</evidence>
<keyword evidence="4 8" id="KW-0489">Methyltransferase</keyword>
<comment type="function">
    <text evidence="2">Catalyzes the formation of N(7)-methylguanine at position 46 (m7G46) in tRNA.</text>
</comment>
<dbReference type="KEGG" id="salm:D0Y50_17355"/>
<keyword evidence="9" id="KW-1185">Reference proteome</keyword>
<dbReference type="GO" id="GO:0008176">
    <property type="term" value="F:tRNA (guanine(46)-N7)-methyltransferase activity"/>
    <property type="evidence" value="ECO:0007669"/>
    <property type="project" value="UniProtKB-EC"/>
</dbReference>
<reference evidence="8 9" key="1">
    <citation type="submission" date="2018-08" db="EMBL/GenBank/DDBJ databases">
        <title>Salinimonas sediminis sp. nov., a piezophilic bacterium isolated from a deep-sea sediment sample from the New Britain Trench.</title>
        <authorList>
            <person name="Cao J."/>
        </authorList>
    </citation>
    <scope>NUCLEOTIDE SEQUENCE [LARGE SCALE GENOMIC DNA]</scope>
    <source>
        <strain evidence="8 9">N102</strain>
    </source>
</reference>
<keyword evidence="5 8" id="KW-0808">Transferase</keyword>
<dbReference type="SUPFAM" id="SSF53335">
    <property type="entry name" value="S-adenosyl-L-methionine-dependent methyltransferases"/>
    <property type="match status" value="1"/>
</dbReference>
<dbReference type="Proteomes" id="UP000262073">
    <property type="component" value="Chromosome"/>
</dbReference>
<evidence type="ECO:0000256" key="6">
    <source>
        <dbReference type="ARBA" id="ARBA00022691"/>
    </source>
</evidence>
<evidence type="ECO:0000313" key="9">
    <source>
        <dbReference type="Proteomes" id="UP000262073"/>
    </source>
</evidence>
<gene>
    <name evidence="8" type="ORF">D0Y50_17355</name>
</gene>
<dbReference type="CDD" id="cd02440">
    <property type="entry name" value="AdoMet_MTases"/>
    <property type="match status" value="1"/>
</dbReference>
<dbReference type="Gene3D" id="3.40.50.150">
    <property type="entry name" value="Vaccinia Virus protein VP39"/>
    <property type="match status" value="1"/>
</dbReference>
<comment type="catalytic activity">
    <reaction evidence="1">
        <text>guanosine(46) in tRNA + S-adenosyl-L-methionine = N(7)-methylguanosine(46) in tRNA + S-adenosyl-L-homocysteine</text>
        <dbReference type="Rhea" id="RHEA:42708"/>
        <dbReference type="Rhea" id="RHEA-COMP:10188"/>
        <dbReference type="Rhea" id="RHEA-COMP:10189"/>
        <dbReference type="ChEBI" id="CHEBI:57856"/>
        <dbReference type="ChEBI" id="CHEBI:59789"/>
        <dbReference type="ChEBI" id="CHEBI:74269"/>
        <dbReference type="ChEBI" id="CHEBI:74480"/>
        <dbReference type="EC" id="2.1.1.33"/>
    </reaction>
</comment>
<evidence type="ECO:0000256" key="2">
    <source>
        <dbReference type="ARBA" id="ARBA00003015"/>
    </source>
</evidence>
<accession>A0A346NR08</accession>